<evidence type="ECO:0000256" key="9">
    <source>
        <dbReference type="PROSITE-ProRule" id="PRU01356"/>
    </source>
</evidence>
<feature type="signal peptide" evidence="10">
    <location>
        <begin position="1"/>
        <end position="22"/>
    </location>
</feature>
<reference evidence="12 13" key="1">
    <citation type="submission" date="2019-04" db="EMBL/GenBank/DDBJ databases">
        <title>High contiguity whole genome sequence and gene annotation resource for two Venturia nashicola isolates.</title>
        <authorList>
            <person name="Prokchorchik M."/>
            <person name="Won K."/>
            <person name="Lee Y."/>
            <person name="Choi E.D."/>
            <person name="Segonzac C."/>
            <person name="Sohn K.H."/>
        </authorList>
    </citation>
    <scope>NUCLEOTIDE SEQUENCE [LARGE SCALE GENOMIC DNA]</scope>
    <source>
        <strain evidence="12 13">PRI2</strain>
    </source>
</reference>
<keyword evidence="4" id="KW-0964">Secreted</keyword>
<keyword evidence="6 10" id="KW-0732">Signal</keyword>
<comment type="similarity">
    <text evidence="3">Belongs to the RBT5 family.</text>
</comment>
<evidence type="ECO:0000256" key="10">
    <source>
        <dbReference type="SAM" id="SignalP"/>
    </source>
</evidence>
<dbReference type="GO" id="GO:0005576">
    <property type="term" value="C:extracellular region"/>
    <property type="evidence" value="ECO:0007669"/>
    <property type="project" value="UniProtKB-SubCell"/>
</dbReference>
<keyword evidence="5" id="KW-0336">GPI-anchor</keyword>
<keyword evidence="13" id="KW-1185">Reference proteome</keyword>
<comment type="caution">
    <text evidence="12">The sequence shown here is derived from an EMBL/GenBank/DDBJ whole genome shotgun (WGS) entry which is preliminary data.</text>
</comment>
<dbReference type="PROSITE" id="PS52012">
    <property type="entry name" value="CFEM"/>
    <property type="match status" value="1"/>
</dbReference>
<organism evidence="12 13">
    <name type="scientific">Venturia nashicola</name>
    <dbReference type="NCBI Taxonomy" id="86259"/>
    <lineage>
        <taxon>Eukaryota</taxon>
        <taxon>Fungi</taxon>
        <taxon>Dikarya</taxon>
        <taxon>Ascomycota</taxon>
        <taxon>Pezizomycotina</taxon>
        <taxon>Dothideomycetes</taxon>
        <taxon>Pleosporomycetidae</taxon>
        <taxon>Venturiales</taxon>
        <taxon>Venturiaceae</taxon>
        <taxon>Venturia</taxon>
    </lineage>
</organism>
<gene>
    <name evidence="12" type="ORF">E6O75_ATG06675</name>
</gene>
<keyword evidence="8" id="KW-0449">Lipoprotein</keyword>
<feature type="disulfide bond" evidence="9">
    <location>
        <begin position="44"/>
        <end position="51"/>
    </location>
</feature>
<evidence type="ECO:0000313" key="12">
    <source>
        <dbReference type="EMBL" id="TID19337.1"/>
    </source>
</evidence>
<evidence type="ECO:0000256" key="7">
    <source>
        <dbReference type="ARBA" id="ARBA00023157"/>
    </source>
</evidence>
<comment type="subcellular location">
    <subcellularLocation>
        <location evidence="1">Membrane</location>
        <topology evidence="1">Lipid-anchor</topology>
        <topology evidence="1">GPI-anchor</topology>
    </subcellularLocation>
    <subcellularLocation>
        <location evidence="2">Secreted</location>
    </subcellularLocation>
</comment>
<evidence type="ECO:0000256" key="1">
    <source>
        <dbReference type="ARBA" id="ARBA00004589"/>
    </source>
</evidence>
<protein>
    <recommendedName>
        <fullName evidence="11">CFEM domain-containing protein</fullName>
    </recommendedName>
</protein>
<comment type="caution">
    <text evidence="9">Lacks conserved residue(s) required for the propagation of feature annotation.</text>
</comment>
<name>A0A4Z1PA98_9PEZI</name>
<keyword evidence="9" id="KW-0408">Iron</keyword>
<feature type="binding site" description="axial binding residue" evidence="9">
    <location>
        <position position="48"/>
    </location>
    <ligand>
        <name>heme</name>
        <dbReference type="ChEBI" id="CHEBI:30413"/>
    </ligand>
    <ligandPart>
        <name>Fe</name>
        <dbReference type="ChEBI" id="CHEBI:18248"/>
    </ligandPart>
</feature>
<evidence type="ECO:0000259" key="11">
    <source>
        <dbReference type="PROSITE" id="PS52012"/>
    </source>
</evidence>
<feature type="chain" id="PRO_5021318874" description="CFEM domain-containing protein" evidence="10">
    <location>
        <begin position="23"/>
        <end position="101"/>
    </location>
</feature>
<evidence type="ECO:0000256" key="8">
    <source>
        <dbReference type="ARBA" id="ARBA00023288"/>
    </source>
</evidence>
<sequence>MQFTVKTLFAALTLDIIVIATQEPYYVPVCGQTILQNALNTSGCKAEDYKCICACASLRTAALAKLPKACSKEDLHSLLTKYNSQCKGMGGFVPLPLEVTY</sequence>
<dbReference type="Pfam" id="PF05730">
    <property type="entry name" value="CFEM"/>
    <property type="match status" value="1"/>
</dbReference>
<keyword evidence="9" id="KW-0479">Metal-binding</keyword>
<feature type="domain" description="CFEM" evidence="11">
    <location>
        <begin position="1"/>
        <end position="101"/>
    </location>
</feature>
<dbReference type="EMBL" id="SNSC02000012">
    <property type="protein sequence ID" value="TID19337.1"/>
    <property type="molecule type" value="Genomic_DNA"/>
</dbReference>
<feature type="disulfide bond" evidence="9">
    <location>
        <begin position="30"/>
        <end position="70"/>
    </location>
</feature>
<dbReference type="AlphaFoldDB" id="A0A4Z1PA98"/>
<keyword evidence="5" id="KW-0472">Membrane</keyword>
<dbReference type="GO" id="GO:0046872">
    <property type="term" value="F:metal ion binding"/>
    <property type="evidence" value="ECO:0007669"/>
    <property type="project" value="UniProtKB-UniRule"/>
</dbReference>
<keyword evidence="5" id="KW-0325">Glycoprotein</keyword>
<evidence type="ECO:0000256" key="5">
    <source>
        <dbReference type="ARBA" id="ARBA00022622"/>
    </source>
</evidence>
<dbReference type="Proteomes" id="UP000298493">
    <property type="component" value="Unassembled WGS sequence"/>
</dbReference>
<evidence type="ECO:0000256" key="6">
    <source>
        <dbReference type="ARBA" id="ARBA00022729"/>
    </source>
</evidence>
<keyword evidence="7 9" id="KW-1015">Disulfide bond</keyword>
<dbReference type="InterPro" id="IPR008427">
    <property type="entry name" value="Extracellular_membr_CFEM_dom"/>
</dbReference>
<evidence type="ECO:0000256" key="3">
    <source>
        <dbReference type="ARBA" id="ARBA00010031"/>
    </source>
</evidence>
<evidence type="ECO:0000313" key="13">
    <source>
        <dbReference type="Proteomes" id="UP000298493"/>
    </source>
</evidence>
<dbReference type="GO" id="GO:0098552">
    <property type="term" value="C:side of membrane"/>
    <property type="evidence" value="ECO:0007669"/>
    <property type="project" value="UniProtKB-KW"/>
</dbReference>
<proteinExistence type="inferred from homology"/>
<evidence type="ECO:0000256" key="4">
    <source>
        <dbReference type="ARBA" id="ARBA00022525"/>
    </source>
</evidence>
<accession>A0A4Z1PA98</accession>
<evidence type="ECO:0000256" key="2">
    <source>
        <dbReference type="ARBA" id="ARBA00004613"/>
    </source>
</evidence>
<keyword evidence="9" id="KW-0349">Heme</keyword>
<feature type="disulfide bond" evidence="9">
    <location>
        <begin position="53"/>
        <end position="86"/>
    </location>
</feature>